<keyword evidence="1" id="KW-0175">Coiled coil</keyword>
<dbReference type="CDD" id="cd16935">
    <property type="entry name" value="HATPase_AgrC-ComD-like"/>
    <property type="match status" value="1"/>
</dbReference>
<keyword evidence="2" id="KW-1133">Transmembrane helix</keyword>
<feature type="transmembrane region" description="Helical" evidence="2">
    <location>
        <begin position="85"/>
        <end position="110"/>
    </location>
</feature>
<dbReference type="Proteomes" id="UP000247523">
    <property type="component" value="Unassembled WGS sequence"/>
</dbReference>
<dbReference type="PANTHER" id="PTHR40448:SF1">
    <property type="entry name" value="TWO-COMPONENT SENSOR HISTIDINE KINASE"/>
    <property type="match status" value="1"/>
</dbReference>
<feature type="coiled-coil region" evidence="1">
    <location>
        <begin position="213"/>
        <end position="240"/>
    </location>
</feature>
<dbReference type="Pfam" id="PF14501">
    <property type="entry name" value="HATPase_c_5"/>
    <property type="match status" value="1"/>
</dbReference>
<feature type="transmembrane region" description="Helical" evidence="2">
    <location>
        <begin position="160"/>
        <end position="179"/>
    </location>
</feature>
<dbReference type="SUPFAM" id="SSF55874">
    <property type="entry name" value="ATPase domain of HSP90 chaperone/DNA topoisomerase II/histidine kinase"/>
    <property type="match status" value="1"/>
</dbReference>
<dbReference type="InterPro" id="IPR032834">
    <property type="entry name" value="NatK-like_C"/>
</dbReference>
<feature type="transmembrane region" description="Helical" evidence="2">
    <location>
        <begin position="37"/>
        <end position="56"/>
    </location>
</feature>
<gene>
    <name evidence="4" type="ORF">C8E03_103250</name>
</gene>
<evidence type="ECO:0000256" key="1">
    <source>
        <dbReference type="SAM" id="Coils"/>
    </source>
</evidence>
<dbReference type="Gene3D" id="3.30.565.10">
    <property type="entry name" value="Histidine kinase-like ATPase, C-terminal domain"/>
    <property type="match status" value="1"/>
</dbReference>
<dbReference type="GO" id="GO:0042802">
    <property type="term" value="F:identical protein binding"/>
    <property type="evidence" value="ECO:0007669"/>
    <property type="project" value="TreeGrafter"/>
</dbReference>
<comment type="caution">
    <text evidence="4">The sequence shown here is derived from an EMBL/GenBank/DDBJ whole genome shotgun (WGS) entry which is preliminary data.</text>
</comment>
<keyword evidence="2" id="KW-0472">Membrane</keyword>
<feature type="transmembrane region" description="Helical" evidence="2">
    <location>
        <begin position="62"/>
        <end position="78"/>
    </location>
</feature>
<dbReference type="InterPro" id="IPR036890">
    <property type="entry name" value="HATPase_C_sf"/>
</dbReference>
<proteinExistence type="predicted"/>
<name>A0A318ENJ6_9FIRM</name>
<feature type="transmembrane region" description="Helical" evidence="2">
    <location>
        <begin position="122"/>
        <end position="140"/>
    </location>
</feature>
<dbReference type="PANTHER" id="PTHR40448">
    <property type="entry name" value="TWO-COMPONENT SENSOR HISTIDINE KINASE"/>
    <property type="match status" value="1"/>
</dbReference>
<feature type="transmembrane region" description="Helical" evidence="2">
    <location>
        <begin position="191"/>
        <end position="214"/>
    </location>
</feature>
<evidence type="ECO:0000313" key="5">
    <source>
        <dbReference type="Proteomes" id="UP000247523"/>
    </source>
</evidence>
<feature type="transmembrane region" description="Helical" evidence="2">
    <location>
        <begin position="6"/>
        <end position="25"/>
    </location>
</feature>
<dbReference type="AlphaFoldDB" id="A0A318ENJ6"/>
<protein>
    <submittedName>
        <fullName evidence="4">GHKL domain-containing protein</fullName>
    </submittedName>
</protein>
<accession>A0A318ENJ6</accession>
<reference evidence="4 5" key="1">
    <citation type="submission" date="2018-05" db="EMBL/GenBank/DDBJ databases">
        <title>Genomic Encyclopedia of Type Strains, Phase IV (KMG-IV): sequencing the most valuable type-strain genomes for metagenomic binning, comparative biology and taxonomic classification.</title>
        <authorList>
            <person name="Goeker M."/>
        </authorList>
    </citation>
    <scope>NUCLEOTIDE SEQUENCE [LARGE SCALE GENOMIC DNA]</scope>
    <source>
        <strain evidence="4 5">DSM 28816</strain>
    </source>
</reference>
<dbReference type="EMBL" id="QICS01000003">
    <property type="protein sequence ID" value="PXV91689.1"/>
    <property type="molecule type" value="Genomic_DNA"/>
</dbReference>
<evidence type="ECO:0000313" key="4">
    <source>
        <dbReference type="EMBL" id="PXV91689.1"/>
    </source>
</evidence>
<sequence>MKNNIIYLLVYLFTEFFTYILAYVAIFHAPLIRIKKVWMRVVVILYLFHLLILQYVNMEATSALSMITMVVIPIFLLKTRKMEYFLLYPFIVIGSSVIGVSFSFLLATILNIPEHIIAKGNWYTILCQSIQSIVLVIVAGYRKLRKKENFQVSLDWKQYVLFYIVVVCLFFMLAPIQGLTQKYSSDQYINLSGLFVSIACIVLVIVTIWQGIIVNREIQLKELNKKNEEYIKLQKEYYENLLKQDEKMRRFHHDLNTHIMVIKAQCQNGDYNELEDYLKCIVEESGVFSVESYTGNKNVDAVLRQLFVQAKEQHIKIEIDGSLPIKTRISEFDLCTILSNLVTNAIEACEKINESSIRNIKILTNAYNEQIFISVKNTITGNIILKENHLITAKEDKKNHGIGSRNVENTVKKYDGIIVYQYKKTWFIAEVII</sequence>
<feature type="domain" description="Sensor histidine kinase NatK-like C-terminal" evidence="3">
    <location>
        <begin position="332"/>
        <end position="433"/>
    </location>
</feature>
<evidence type="ECO:0000259" key="3">
    <source>
        <dbReference type="Pfam" id="PF14501"/>
    </source>
</evidence>
<keyword evidence="2" id="KW-0812">Transmembrane</keyword>
<evidence type="ECO:0000256" key="2">
    <source>
        <dbReference type="SAM" id="Phobius"/>
    </source>
</evidence>
<organism evidence="4 5">
    <name type="scientific">Lachnotalea glycerini</name>
    <dbReference type="NCBI Taxonomy" id="1763509"/>
    <lineage>
        <taxon>Bacteria</taxon>
        <taxon>Bacillati</taxon>
        <taxon>Bacillota</taxon>
        <taxon>Clostridia</taxon>
        <taxon>Lachnospirales</taxon>
        <taxon>Lachnospiraceae</taxon>
        <taxon>Lachnotalea</taxon>
    </lineage>
</organism>